<gene>
    <name evidence="12" type="ORF">C1I91_09900</name>
</gene>
<proteinExistence type="predicted"/>
<evidence type="ECO:0000256" key="8">
    <source>
        <dbReference type="SAM" id="Coils"/>
    </source>
</evidence>
<evidence type="ECO:0000256" key="1">
    <source>
        <dbReference type="ARBA" id="ARBA00000085"/>
    </source>
</evidence>
<dbReference type="PROSITE" id="PS50885">
    <property type="entry name" value="HAMP"/>
    <property type="match status" value="1"/>
</dbReference>
<dbReference type="AlphaFoldDB" id="A0A3R5V7M9"/>
<dbReference type="EMBL" id="CP025746">
    <property type="protein sequence ID" value="QAA31938.1"/>
    <property type="molecule type" value="Genomic_DNA"/>
</dbReference>
<dbReference type="SUPFAM" id="SSF158472">
    <property type="entry name" value="HAMP domain-like"/>
    <property type="match status" value="1"/>
</dbReference>
<dbReference type="CDD" id="cd06225">
    <property type="entry name" value="HAMP"/>
    <property type="match status" value="1"/>
</dbReference>
<dbReference type="Pfam" id="PF00512">
    <property type="entry name" value="HisKA"/>
    <property type="match status" value="1"/>
</dbReference>
<dbReference type="Pfam" id="PF02518">
    <property type="entry name" value="HATPase_c"/>
    <property type="match status" value="1"/>
</dbReference>
<dbReference type="SMART" id="SM00304">
    <property type="entry name" value="HAMP"/>
    <property type="match status" value="1"/>
</dbReference>
<evidence type="ECO:0000256" key="5">
    <source>
        <dbReference type="ARBA" id="ARBA00022679"/>
    </source>
</evidence>
<feature type="coiled-coil region" evidence="8">
    <location>
        <begin position="245"/>
        <end position="272"/>
    </location>
</feature>
<keyword evidence="9" id="KW-0472">Membrane</keyword>
<evidence type="ECO:0000256" key="4">
    <source>
        <dbReference type="ARBA" id="ARBA00022553"/>
    </source>
</evidence>
<feature type="domain" description="HAMP" evidence="11">
    <location>
        <begin position="201"/>
        <end position="253"/>
    </location>
</feature>
<dbReference type="KEGG" id="cmah:C1I91_09900"/>
<dbReference type="InterPro" id="IPR003661">
    <property type="entry name" value="HisK_dim/P_dom"/>
</dbReference>
<evidence type="ECO:0000256" key="9">
    <source>
        <dbReference type="SAM" id="Phobius"/>
    </source>
</evidence>
<keyword evidence="9" id="KW-1133">Transmembrane helix</keyword>
<dbReference type="PANTHER" id="PTHR45453">
    <property type="entry name" value="PHOSPHATE REGULON SENSOR PROTEIN PHOR"/>
    <property type="match status" value="1"/>
</dbReference>
<name>A0A3R5V7M9_9CLOT</name>
<dbReference type="InterPro" id="IPR036097">
    <property type="entry name" value="HisK_dim/P_sf"/>
</dbReference>
<dbReference type="InterPro" id="IPR050351">
    <property type="entry name" value="BphY/WalK/GraS-like"/>
</dbReference>
<dbReference type="GO" id="GO:0004721">
    <property type="term" value="F:phosphoprotein phosphatase activity"/>
    <property type="evidence" value="ECO:0007669"/>
    <property type="project" value="TreeGrafter"/>
</dbReference>
<dbReference type="InterPro" id="IPR003594">
    <property type="entry name" value="HATPase_dom"/>
</dbReference>
<comment type="catalytic activity">
    <reaction evidence="1">
        <text>ATP + protein L-histidine = ADP + protein N-phospho-L-histidine.</text>
        <dbReference type="EC" id="2.7.13.3"/>
    </reaction>
</comment>
<evidence type="ECO:0000256" key="2">
    <source>
        <dbReference type="ARBA" id="ARBA00004370"/>
    </source>
</evidence>
<dbReference type="InterPro" id="IPR003660">
    <property type="entry name" value="HAMP_dom"/>
</dbReference>
<feature type="transmembrane region" description="Helical" evidence="9">
    <location>
        <begin position="180"/>
        <end position="199"/>
    </location>
</feature>
<dbReference type="RefSeq" id="WP_128212730.1">
    <property type="nucleotide sequence ID" value="NZ_CP025746.1"/>
</dbReference>
<organism evidence="12 13">
    <name type="scientific">Clostridium manihotivorum</name>
    <dbReference type="NCBI Taxonomy" id="2320868"/>
    <lineage>
        <taxon>Bacteria</taxon>
        <taxon>Bacillati</taxon>
        <taxon>Bacillota</taxon>
        <taxon>Clostridia</taxon>
        <taxon>Eubacteriales</taxon>
        <taxon>Clostridiaceae</taxon>
        <taxon>Clostridium</taxon>
    </lineage>
</organism>
<accession>A0A3R5V7M9</accession>
<reference evidence="12 13" key="1">
    <citation type="submission" date="2018-01" db="EMBL/GenBank/DDBJ databases">
        <title>Genome Sequencing and Assembly of Anaerobacter polyendosporus strain CT4.</title>
        <authorList>
            <person name="Tachaapaikoon C."/>
            <person name="Sutheeworapong S."/>
            <person name="Jenjaroenpun P."/>
            <person name="Wongsurawat T."/>
            <person name="Nookeaw I."/>
            <person name="Cheawchanlertfa P."/>
            <person name="Kosugi A."/>
            <person name="Cheevadhanarak S."/>
            <person name="Ratanakhanokchai K."/>
        </authorList>
    </citation>
    <scope>NUCLEOTIDE SEQUENCE [LARGE SCALE GENOMIC DNA]</scope>
    <source>
        <strain evidence="12 13">CT4</strain>
    </source>
</reference>
<dbReference type="InterPro" id="IPR005467">
    <property type="entry name" value="His_kinase_dom"/>
</dbReference>
<sequence>MKKSISKRIFVITFGLIVGLMLAAAIFQIFFFESFYVDKKAKILSKSLENFKSQYSYNIPNEDVLSRALVTYGYENNSILGIFSVDGYGRYFSNPDSSRNVVSKIFNSIFTSIADSPGGVDSFLNDGKSLSKIYADTSNDGLRHIAIISPMSLKSKNDCIIIAVTSFQSVEEASSIIGEFYKYIFLALIFIGLILSFIYSNLISKPLVRLNNVAHRMSSMDFSEKCVTDREDEIGNLANTLNFLSENLSKSLTDLTIKNKKLQEDIEKERKLEKIRKDFIAGVSHELKTPIGIIEGYAEGLKDNIVEGEAKDIYLDIIIDESNKMNKLVMDMLELSRLESDNNKLQIEAFDIIALTDTILFKYANNFAERNLNINKNYPDTSDILVLGDEFKIESVITNFITNAIKYTNEGEAINITIGIDGKRVQFSIENTGAFLDKEDLEKVWVQFYRVDKARSRAEGSSGLGLAIVKQMLNQHNSTFGVRNTSKGVEFFFDLALANTTNEEE</sequence>
<keyword evidence="7" id="KW-0902">Two-component regulatory system</keyword>
<keyword evidence="4" id="KW-0597">Phosphoprotein</keyword>
<feature type="domain" description="Histidine kinase" evidence="10">
    <location>
        <begin position="282"/>
        <end position="499"/>
    </location>
</feature>
<dbReference type="SMART" id="SM00388">
    <property type="entry name" value="HisKA"/>
    <property type="match status" value="1"/>
</dbReference>
<keyword evidence="8" id="KW-0175">Coiled coil</keyword>
<keyword evidence="6 12" id="KW-0418">Kinase</keyword>
<dbReference type="GO" id="GO:0000155">
    <property type="term" value="F:phosphorelay sensor kinase activity"/>
    <property type="evidence" value="ECO:0007669"/>
    <property type="project" value="InterPro"/>
</dbReference>
<protein>
    <recommendedName>
        <fullName evidence="3">histidine kinase</fullName>
        <ecNumber evidence="3">2.7.13.3</ecNumber>
    </recommendedName>
</protein>
<evidence type="ECO:0000256" key="6">
    <source>
        <dbReference type="ARBA" id="ARBA00022777"/>
    </source>
</evidence>
<dbReference type="OrthoDB" id="9762826at2"/>
<dbReference type="Gene3D" id="6.10.340.10">
    <property type="match status" value="1"/>
</dbReference>
<dbReference type="PROSITE" id="PS50109">
    <property type="entry name" value="HIS_KIN"/>
    <property type="match status" value="1"/>
</dbReference>
<keyword evidence="13" id="KW-1185">Reference proteome</keyword>
<evidence type="ECO:0000256" key="3">
    <source>
        <dbReference type="ARBA" id="ARBA00012438"/>
    </source>
</evidence>
<dbReference type="Pfam" id="PF00672">
    <property type="entry name" value="HAMP"/>
    <property type="match status" value="1"/>
</dbReference>
<dbReference type="InterPro" id="IPR036890">
    <property type="entry name" value="HATPase_C_sf"/>
</dbReference>
<dbReference type="PANTHER" id="PTHR45453:SF3">
    <property type="entry name" value="HISTIDINE KINASE"/>
    <property type="match status" value="1"/>
</dbReference>
<dbReference type="SUPFAM" id="SSF47384">
    <property type="entry name" value="Homodimeric domain of signal transducing histidine kinase"/>
    <property type="match status" value="1"/>
</dbReference>
<dbReference type="GO" id="GO:0016036">
    <property type="term" value="P:cellular response to phosphate starvation"/>
    <property type="evidence" value="ECO:0007669"/>
    <property type="project" value="TreeGrafter"/>
</dbReference>
<dbReference type="Gene3D" id="1.10.287.130">
    <property type="match status" value="1"/>
</dbReference>
<evidence type="ECO:0000313" key="12">
    <source>
        <dbReference type="EMBL" id="QAA31938.1"/>
    </source>
</evidence>
<evidence type="ECO:0000256" key="7">
    <source>
        <dbReference type="ARBA" id="ARBA00023012"/>
    </source>
</evidence>
<dbReference type="SMART" id="SM00387">
    <property type="entry name" value="HATPase_c"/>
    <property type="match status" value="1"/>
</dbReference>
<dbReference type="CDD" id="cd00082">
    <property type="entry name" value="HisKA"/>
    <property type="match status" value="1"/>
</dbReference>
<evidence type="ECO:0000313" key="13">
    <source>
        <dbReference type="Proteomes" id="UP000286268"/>
    </source>
</evidence>
<dbReference type="SUPFAM" id="SSF55874">
    <property type="entry name" value="ATPase domain of HSP90 chaperone/DNA topoisomerase II/histidine kinase"/>
    <property type="match status" value="1"/>
</dbReference>
<dbReference type="Proteomes" id="UP000286268">
    <property type="component" value="Chromosome"/>
</dbReference>
<keyword evidence="5" id="KW-0808">Transferase</keyword>
<evidence type="ECO:0000259" key="11">
    <source>
        <dbReference type="PROSITE" id="PS50885"/>
    </source>
</evidence>
<dbReference type="GO" id="GO:0005886">
    <property type="term" value="C:plasma membrane"/>
    <property type="evidence" value="ECO:0007669"/>
    <property type="project" value="TreeGrafter"/>
</dbReference>
<comment type="subcellular location">
    <subcellularLocation>
        <location evidence="2">Membrane</location>
    </subcellularLocation>
</comment>
<keyword evidence="9" id="KW-0812">Transmembrane</keyword>
<dbReference type="Gene3D" id="3.30.565.10">
    <property type="entry name" value="Histidine kinase-like ATPase, C-terminal domain"/>
    <property type="match status" value="1"/>
</dbReference>
<dbReference type="FunFam" id="1.10.287.130:FF:000001">
    <property type="entry name" value="Two-component sensor histidine kinase"/>
    <property type="match status" value="1"/>
</dbReference>
<evidence type="ECO:0000259" key="10">
    <source>
        <dbReference type="PROSITE" id="PS50109"/>
    </source>
</evidence>
<feature type="transmembrane region" description="Helical" evidence="9">
    <location>
        <begin position="9"/>
        <end position="32"/>
    </location>
</feature>
<dbReference type="EC" id="2.7.13.3" evidence="3"/>